<protein>
    <submittedName>
        <fullName evidence="2">Uncharacterized protein</fullName>
    </submittedName>
</protein>
<keyword evidence="1" id="KW-1133">Transmembrane helix</keyword>
<proteinExistence type="predicted"/>
<sequence length="52" mass="6010">MVYGPAAPFPILWGLAVMGLHILELKKNNSLKSKLRETVKWWFVVTRFNPIV</sequence>
<dbReference type="Proteomes" id="UP000204551">
    <property type="component" value="Chromosome"/>
</dbReference>
<dbReference type="AlphaFoldDB" id="A0A221V1W2"/>
<evidence type="ECO:0000313" key="2">
    <source>
        <dbReference type="EMBL" id="ASO07513.1"/>
    </source>
</evidence>
<evidence type="ECO:0000256" key="1">
    <source>
        <dbReference type="SAM" id="Phobius"/>
    </source>
</evidence>
<reference evidence="2 3" key="1">
    <citation type="submission" date="2017-07" db="EMBL/GenBank/DDBJ databases">
        <title>Genome Sequence of Arenibacter algicola Strain SMS7 Isolated from a culture of the Diatom Skeletonema marinoi.</title>
        <authorList>
            <person name="Topel M."/>
            <person name="Pinder M.I.M."/>
            <person name="Johansson O.N."/>
            <person name="Kourtchenko O."/>
            <person name="Godhe A."/>
            <person name="Clarke A.K."/>
        </authorList>
    </citation>
    <scope>NUCLEOTIDE SEQUENCE [LARGE SCALE GENOMIC DNA]</scope>
    <source>
        <strain evidence="2 3">SMS7</strain>
    </source>
</reference>
<name>A0A221V1W2_9FLAO</name>
<dbReference type="KEGG" id="aalg:AREALGSMS7_04108"/>
<organism evidence="2 3">
    <name type="scientific">Arenibacter algicola</name>
    <dbReference type="NCBI Taxonomy" id="616991"/>
    <lineage>
        <taxon>Bacteria</taxon>
        <taxon>Pseudomonadati</taxon>
        <taxon>Bacteroidota</taxon>
        <taxon>Flavobacteriia</taxon>
        <taxon>Flavobacteriales</taxon>
        <taxon>Flavobacteriaceae</taxon>
        <taxon>Arenibacter</taxon>
    </lineage>
</organism>
<accession>A0A221V1W2</accession>
<keyword evidence="1" id="KW-0472">Membrane</keyword>
<dbReference type="EMBL" id="CP022515">
    <property type="protein sequence ID" value="ASO07513.1"/>
    <property type="molecule type" value="Genomic_DNA"/>
</dbReference>
<keyword evidence="1" id="KW-0812">Transmembrane</keyword>
<feature type="transmembrane region" description="Helical" evidence="1">
    <location>
        <begin position="6"/>
        <end position="25"/>
    </location>
</feature>
<gene>
    <name evidence="2" type="ORF">AREALGSMS7_04108</name>
</gene>
<evidence type="ECO:0000313" key="3">
    <source>
        <dbReference type="Proteomes" id="UP000204551"/>
    </source>
</evidence>